<evidence type="ECO:0000256" key="8">
    <source>
        <dbReference type="RuleBase" id="RU367067"/>
    </source>
</evidence>
<feature type="compositionally biased region" description="Low complexity" evidence="9">
    <location>
        <begin position="321"/>
        <end position="335"/>
    </location>
</feature>
<dbReference type="Gene3D" id="1.10.10.1460">
    <property type="match status" value="1"/>
</dbReference>
<comment type="function">
    <text evidence="7 8">Has a role in the initiation of DNA replication. Required at S-phase checkpoint.</text>
</comment>
<sequence>MDEVTRERYETQSKDLRVRIKIWELDFSKDHAGKKPSRLDIKNNREMAAAYKEYQRLRDVLEGKIPPPTTKGHHHHHHDDDEHRETRKRKSAQPAPSHTPSTKRFRAAETPSSSRYNPPHSTMHMFTPGGARDAVTPSLSRKLFSPVVPTSIGPTPQRDGRVLGLFDSLPFKDAEIDSPCKPQASIRLSDVIEAGRRGKEAMVEETPRKISRTGQASPYKSGGGFLLTTPLKPHDGNRVAKTPGTSSSSVSKLQFQTPAFLRRIPMAKITESSDFVSPEPIRLPRKPLLRGLSSVVADLRKLQEEELDDELDALREVEQEAAASAGGKPKKATAGTDDNKPDAEPSASEKPADNNGPAEPSILAEDAQKQNITLLGGFDDEGKYDSPNEENAGLDRNGQPLRIFKKKGQKRTTRRVNMRPVRTKRPTTSTASTDEDEKGPAIQQHTEAKADEEEDPALFSGSEFADSEDDQDELTQDEKAKKKSANPVKRAARKVNELAHANFKRLKLRNNGAKGGPGYNSRFRRRR</sequence>
<keyword evidence="5 8" id="KW-0539">Nucleus</keyword>
<proteinExistence type="inferred from homology"/>
<dbReference type="GO" id="GO:0003688">
    <property type="term" value="F:DNA replication origin binding"/>
    <property type="evidence" value="ECO:0007669"/>
    <property type="project" value="TreeGrafter"/>
</dbReference>
<evidence type="ECO:0000313" key="10">
    <source>
        <dbReference type="EMBL" id="KAF3763033.1"/>
    </source>
</evidence>
<dbReference type="Proteomes" id="UP000803844">
    <property type="component" value="Unassembled WGS sequence"/>
</dbReference>
<dbReference type="GO" id="GO:0031261">
    <property type="term" value="C:DNA replication preinitiation complex"/>
    <property type="evidence" value="ECO:0007669"/>
    <property type="project" value="TreeGrafter"/>
</dbReference>
<dbReference type="EMBL" id="MU032349">
    <property type="protein sequence ID" value="KAF3763033.1"/>
    <property type="molecule type" value="Genomic_DNA"/>
</dbReference>
<dbReference type="GO" id="GO:0006270">
    <property type="term" value="P:DNA replication initiation"/>
    <property type="evidence" value="ECO:0007669"/>
    <property type="project" value="UniProtKB-UniRule"/>
</dbReference>
<evidence type="ECO:0000256" key="4">
    <source>
        <dbReference type="ARBA" id="ARBA00022705"/>
    </source>
</evidence>
<protein>
    <recommendedName>
        <fullName evidence="3 8">DNA replication regulator SLD2</fullName>
    </recommendedName>
</protein>
<evidence type="ECO:0000256" key="7">
    <source>
        <dbReference type="ARBA" id="ARBA00025253"/>
    </source>
</evidence>
<dbReference type="RefSeq" id="XP_040774012.1">
    <property type="nucleotide sequence ID" value="XM_040917413.1"/>
</dbReference>
<dbReference type="GO" id="GO:1902977">
    <property type="term" value="P:mitotic DNA replication preinitiation complex assembly"/>
    <property type="evidence" value="ECO:0007669"/>
    <property type="project" value="TreeGrafter"/>
</dbReference>
<evidence type="ECO:0000256" key="1">
    <source>
        <dbReference type="ARBA" id="ARBA00004123"/>
    </source>
</evidence>
<reference evidence="10" key="1">
    <citation type="journal article" date="2020" name="Phytopathology">
        <title>Genome sequence of the chestnut blight fungus Cryphonectria parasitica EP155: A fundamental resource for an archetypical invasive plant pathogen.</title>
        <authorList>
            <person name="Crouch J.A."/>
            <person name="Dawe A."/>
            <person name="Aerts A."/>
            <person name="Barry K."/>
            <person name="Churchill A.C.L."/>
            <person name="Grimwood J."/>
            <person name="Hillman B."/>
            <person name="Milgroom M.G."/>
            <person name="Pangilinan J."/>
            <person name="Smith M."/>
            <person name="Salamov A."/>
            <person name="Schmutz J."/>
            <person name="Yadav J."/>
            <person name="Grigoriev I.V."/>
            <person name="Nuss D."/>
        </authorList>
    </citation>
    <scope>NUCLEOTIDE SEQUENCE</scope>
    <source>
        <strain evidence="10">EP155</strain>
    </source>
</reference>
<comment type="subcellular location">
    <subcellularLocation>
        <location evidence="1 8">Nucleus</location>
    </subcellularLocation>
</comment>
<feature type="region of interest" description="Disordered" evidence="9">
    <location>
        <begin position="311"/>
        <end position="527"/>
    </location>
</feature>
<dbReference type="PANTHER" id="PTHR28124:SF1">
    <property type="entry name" value="DNA REPLICATION REGULATOR SLD2"/>
    <property type="match status" value="1"/>
</dbReference>
<dbReference type="PANTHER" id="PTHR28124">
    <property type="entry name" value="DNA REPLICATION REGULATOR SLD2"/>
    <property type="match status" value="1"/>
</dbReference>
<keyword evidence="11" id="KW-1185">Reference proteome</keyword>
<dbReference type="GeneID" id="63834542"/>
<dbReference type="InterPro" id="IPR021110">
    <property type="entry name" value="DNA_rep_checkpnt_protein"/>
</dbReference>
<name>A0A9P4XXX3_CRYP1</name>
<evidence type="ECO:0000256" key="3">
    <source>
        <dbReference type="ARBA" id="ARBA00018363"/>
    </source>
</evidence>
<evidence type="ECO:0000256" key="9">
    <source>
        <dbReference type="SAM" id="MobiDB-lite"/>
    </source>
</evidence>
<feature type="compositionally biased region" description="Basic residues" evidence="9">
    <location>
        <begin position="403"/>
        <end position="425"/>
    </location>
</feature>
<feature type="region of interest" description="Disordered" evidence="9">
    <location>
        <begin position="198"/>
        <end position="222"/>
    </location>
</feature>
<dbReference type="AlphaFoldDB" id="A0A9P4XXX3"/>
<evidence type="ECO:0000313" key="11">
    <source>
        <dbReference type="Proteomes" id="UP000803844"/>
    </source>
</evidence>
<dbReference type="OrthoDB" id="8775810at2759"/>
<evidence type="ECO:0000256" key="5">
    <source>
        <dbReference type="ARBA" id="ARBA00023242"/>
    </source>
</evidence>
<accession>A0A9P4XXX3</accession>
<dbReference type="Pfam" id="PF11719">
    <property type="entry name" value="Drc1-Sld2"/>
    <property type="match status" value="1"/>
</dbReference>
<keyword evidence="6 8" id="KW-0131">Cell cycle</keyword>
<feature type="region of interest" description="Disordered" evidence="9">
    <location>
        <begin position="63"/>
        <end position="124"/>
    </location>
</feature>
<comment type="caution">
    <text evidence="10">The sequence shown here is derived from an EMBL/GenBank/DDBJ whole genome shotgun (WGS) entry which is preliminary data.</text>
</comment>
<organism evidence="10 11">
    <name type="scientific">Cryphonectria parasitica (strain ATCC 38755 / EP155)</name>
    <dbReference type="NCBI Taxonomy" id="660469"/>
    <lineage>
        <taxon>Eukaryota</taxon>
        <taxon>Fungi</taxon>
        <taxon>Dikarya</taxon>
        <taxon>Ascomycota</taxon>
        <taxon>Pezizomycotina</taxon>
        <taxon>Sordariomycetes</taxon>
        <taxon>Sordariomycetidae</taxon>
        <taxon>Diaporthales</taxon>
        <taxon>Cryphonectriaceae</taxon>
        <taxon>Cryphonectria-Endothia species complex</taxon>
        <taxon>Cryphonectria</taxon>
    </lineage>
</organism>
<feature type="compositionally biased region" description="Acidic residues" evidence="9">
    <location>
        <begin position="465"/>
        <end position="475"/>
    </location>
</feature>
<feature type="compositionally biased region" description="Polar residues" evidence="9">
    <location>
        <begin position="110"/>
        <end position="120"/>
    </location>
</feature>
<evidence type="ECO:0000256" key="2">
    <source>
        <dbReference type="ARBA" id="ARBA00007276"/>
    </source>
</evidence>
<keyword evidence="4 8" id="KW-0235">DNA replication</keyword>
<feature type="compositionally biased region" description="Basic and acidic residues" evidence="9">
    <location>
        <begin position="198"/>
        <end position="208"/>
    </location>
</feature>
<dbReference type="InterPro" id="IPR040203">
    <property type="entry name" value="Sld2"/>
</dbReference>
<dbReference type="GO" id="GO:0000727">
    <property type="term" value="P:double-strand break repair via break-induced replication"/>
    <property type="evidence" value="ECO:0007669"/>
    <property type="project" value="TreeGrafter"/>
</dbReference>
<dbReference type="GO" id="GO:0003697">
    <property type="term" value="F:single-stranded DNA binding"/>
    <property type="evidence" value="ECO:0007669"/>
    <property type="project" value="TreeGrafter"/>
</dbReference>
<evidence type="ECO:0000256" key="6">
    <source>
        <dbReference type="ARBA" id="ARBA00023306"/>
    </source>
</evidence>
<gene>
    <name evidence="10" type="ORF">M406DRAFT_261049</name>
</gene>
<comment type="similarity">
    <text evidence="2 8">Belongs to the SLD2 family.</text>
</comment>